<dbReference type="EMBL" id="CAADRM010000157">
    <property type="protein sequence ID" value="VFU18664.1"/>
    <property type="molecule type" value="Genomic_DNA"/>
</dbReference>
<dbReference type="InterPro" id="IPR020536">
    <property type="entry name" value="ThiI_AANH"/>
</dbReference>
<dbReference type="Pfam" id="PF18297">
    <property type="entry name" value="NFACT-R_2"/>
    <property type="match status" value="1"/>
</dbReference>
<dbReference type="PANTHER" id="PTHR11933:SF6">
    <property type="entry name" value="THIL AANH DOMAIN-CONTAINING PROTEIN"/>
    <property type="match status" value="1"/>
</dbReference>
<feature type="domain" description="NFACT protein RNA binding" evidence="4">
    <location>
        <begin position="234"/>
        <end position="311"/>
    </location>
</feature>
<dbReference type="Gene3D" id="3.40.50.620">
    <property type="entry name" value="HUPs"/>
    <property type="match status" value="1"/>
</dbReference>
<dbReference type="Pfam" id="PF02568">
    <property type="entry name" value="ThiI"/>
    <property type="match status" value="1"/>
</dbReference>
<organism evidence="5">
    <name type="scientific">anaerobic digester metagenome</name>
    <dbReference type="NCBI Taxonomy" id="1263854"/>
    <lineage>
        <taxon>unclassified sequences</taxon>
        <taxon>metagenomes</taxon>
        <taxon>ecological metagenomes</taxon>
    </lineage>
</organism>
<evidence type="ECO:0000259" key="3">
    <source>
        <dbReference type="Pfam" id="PF02568"/>
    </source>
</evidence>
<feature type="domain" description="Thil AANH" evidence="3">
    <location>
        <begin position="3"/>
        <end position="148"/>
    </location>
</feature>
<dbReference type="SUPFAM" id="SSF52402">
    <property type="entry name" value="Adenine nucleotide alpha hydrolases-like"/>
    <property type="match status" value="1"/>
</dbReference>
<proteinExistence type="predicted"/>
<accession>A0A485M708</accession>
<gene>
    <name evidence="5" type="ORF">SCFA_890009</name>
</gene>
<dbReference type="GO" id="GO:0004810">
    <property type="term" value="F:CCA tRNA nucleotidyltransferase activity"/>
    <property type="evidence" value="ECO:0007669"/>
    <property type="project" value="InterPro"/>
</dbReference>
<dbReference type="GO" id="GO:0005524">
    <property type="term" value="F:ATP binding"/>
    <property type="evidence" value="ECO:0007669"/>
    <property type="project" value="UniProtKB-KW"/>
</dbReference>
<evidence type="ECO:0000313" key="5">
    <source>
        <dbReference type="EMBL" id="VFU18664.1"/>
    </source>
</evidence>
<sequence>MKKKCIALYSGGLDSILAVKLMQEQSIDVVAVNFCTPFFGYDVLLNPEKHREYHQKTYGIHITPCDFTEDIIDVVSNPEHGYGKNLNPCIDCKIRMLKRARSMLEEMDASFVVTGEVLGQRPMSQRRDAMNLIEKKSGLKDILVRPLCAKHLPPSLPEQLGIIDRERLLDAAGRGRKTQIELALKYGIEPSAIPNPAGGCLLTDEQISRKVRSTFERFRPGKPSRPDIVLDIAGRKFMLDENTVLVISRSEDENRFLASLVWPGNVFLKIADVPGPLSIVRGDLSEENLRIAAALCLRYGKGRGTAGHVAVYGPDPESMTGTVDAPVVEEDFCRRFQIDLNK</sequence>
<evidence type="ECO:0000256" key="1">
    <source>
        <dbReference type="ARBA" id="ARBA00022741"/>
    </source>
</evidence>
<keyword evidence="2" id="KW-0067">ATP-binding</keyword>
<evidence type="ECO:0000259" key="4">
    <source>
        <dbReference type="Pfam" id="PF18297"/>
    </source>
</evidence>
<dbReference type="InterPro" id="IPR059101">
    <property type="entry name" value="NFACT-R_2"/>
</dbReference>
<keyword evidence="1" id="KW-0547">Nucleotide-binding</keyword>
<dbReference type="PANTHER" id="PTHR11933">
    <property type="entry name" value="TRNA 5-METHYLAMINOMETHYL-2-THIOURIDYLATE -METHYLTRANSFERASE"/>
    <property type="match status" value="1"/>
</dbReference>
<reference evidence="5" key="1">
    <citation type="submission" date="2019-03" db="EMBL/GenBank/DDBJ databases">
        <authorList>
            <person name="Hao L."/>
        </authorList>
    </citation>
    <scope>NUCLEOTIDE SEQUENCE</scope>
</reference>
<dbReference type="InterPro" id="IPR014729">
    <property type="entry name" value="Rossmann-like_a/b/a_fold"/>
</dbReference>
<evidence type="ECO:0000256" key="2">
    <source>
        <dbReference type="ARBA" id="ARBA00022840"/>
    </source>
</evidence>
<name>A0A485M708_9ZZZZ</name>
<protein>
    <submittedName>
        <fullName evidence="5">Uncharacterized protein</fullName>
    </submittedName>
</protein>
<dbReference type="AlphaFoldDB" id="A0A485M708"/>